<dbReference type="InterPro" id="IPR011766">
    <property type="entry name" value="TPP_enzyme_TPP-bd"/>
</dbReference>
<dbReference type="InterPro" id="IPR039368">
    <property type="entry name" value="AHAS_TPP"/>
</dbReference>
<feature type="domain" description="Thiamine pyrophosphate enzyme TPP-binding" evidence="14">
    <location>
        <begin position="423"/>
        <end position="570"/>
    </location>
</feature>
<keyword evidence="10 11" id="KW-0100">Branched-chain amino acid biosynthesis</keyword>
<dbReference type="GO" id="GO:0009099">
    <property type="term" value="P:L-valine biosynthetic process"/>
    <property type="evidence" value="ECO:0007669"/>
    <property type="project" value="TreeGrafter"/>
</dbReference>
<name>A0AAD6D425_9EURO</name>
<dbReference type="SUPFAM" id="SSF52518">
    <property type="entry name" value="Thiamin diphosphate-binding fold (THDP-binding)"/>
    <property type="match status" value="2"/>
</dbReference>
<evidence type="ECO:0000256" key="12">
    <source>
        <dbReference type="SAM" id="MobiDB-lite"/>
    </source>
</evidence>
<evidence type="ECO:0000259" key="13">
    <source>
        <dbReference type="Pfam" id="PF00205"/>
    </source>
</evidence>
<dbReference type="GO" id="GO:0000287">
    <property type="term" value="F:magnesium ion binding"/>
    <property type="evidence" value="ECO:0007669"/>
    <property type="project" value="UniProtKB-UniRule"/>
</dbReference>
<evidence type="ECO:0000313" key="16">
    <source>
        <dbReference type="EMBL" id="KAJ5553099.1"/>
    </source>
</evidence>
<organism evidence="16 17">
    <name type="scientific">Penicillium frequentans</name>
    <dbReference type="NCBI Taxonomy" id="3151616"/>
    <lineage>
        <taxon>Eukaryota</taxon>
        <taxon>Fungi</taxon>
        <taxon>Dikarya</taxon>
        <taxon>Ascomycota</taxon>
        <taxon>Pezizomycotina</taxon>
        <taxon>Eurotiomycetes</taxon>
        <taxon>Eurotiomycetidae</taxon>
        <taxon>Eurotiales</taxon>
        <taxon>Aspergillaceae</taxon>
        <taxon>Penicillium</taxon>
    </lineage>
</organism>
<dbReference type="PANTHER" id="PTHR18968:SF13">
    <property type="entry name" value="ACETOLACTATE SYNTHASE CATALYTIC SUBUNIT, MITOCHONDRIAL"/>
    <property type="match status" value="1"/>
</dbReference>
<evidence type="ECO:0000256" key="8">
    <source>
        <dbReference type="ARBA" id="ARBA00022842"/>
    </source>
</evidence>
<accession>A0AAD6D425</accession>
<sequence>MDRQALVGLSGGETLRELLAYHNVKHIFGYPGGAALPLFDGIYETSSFKFIHSRHEQGAGHMAEGYARASGKPGVVMVTSGPGTSNLATPLLNALMDGTPLVAICGQVNTAVQGTGAFQEIDAMALARPCTKWSACVQNISDLPAVVDAAFDHAMGKRAGPVLIAIPKDVGSATFDKIALSKSAWPDREDHGSSDASSPGSHSPTLSSSTVDLNEKIDRISDLINRSQRPVICAGNGVIASERGCELLADIARKAQIPVATTLLGLGCFDEAHTLSVGMMGTYGCPSANHAIQNADVVIVLGARLDERAVGDPSGFAPQARKSALDGKGGILQFEIDLEIVGKVVKPTEVIHGDLSETLPIILLGLVQQGRERWLDQIQIWKKEDSLHFPVHRENSVALPQQVILEIGRQTSLVKNPTFITTGVGQHQMWAAKYYQWRYPRSLATSGSLGTMGFGLPAAIGAQIALPDHIVIDVDGDASFCMTMEELLTASQYNTPIKVIILNNEKEGMITQLQQADYGGRVCHDRPRNPQFVDLTQSMGCQGRRCFDLFDLRESIEWLLQCEGPALLEVKIADTNMVPTVAGGKPLDVMKME</sequence>
<comment type="cofactor">
    <cofactor evidence="11">
        <name>thiamine diphosphate</name>
        <dbReference type="ChEBI" id="CHEBI:58937"/>
    </cofactor>
    <text evidence="11">Binds 1 thiamine pyrophosphate per subunit.</text>
</comment>
<evidence type="ECO:0000256" key="3">
    <source>
        <dbReference type="ARBA" id="ARBA00007812"/>
    </source>
</evidence>
<evidence type="ECO:0000256" key="5">
    <source>
        <dbReference type="ARBA" id="ARBA00022605"/>
    </source>
</evidence>
<dbReference type="PROSITE" id="PS00187">
    <property type="entry name" value="TPP_ENZYMES"/>
    <property type="match status" value="1"/>
</dbReference>
<dbReference type="CDD" id="cd02015">
    <property type="entry name" value="TPP_AHAS"/>
    <property type="match status" value="1"/>
</dbReference>
<dbReference type="Proteomes" id="UP001220324">
    <property type="component" value="Unassembled WGS sequence"/>
</dbReference>
<evidence type="ECO:0000313" key="17">
    <source>
        <dbReference type="Proteomes" id="UP001220324"/>
    </source>
</evidence>
<comment type="pathway">
    <text evidence="1 11">Amino-acid biosynthesis; L-isoleucine biosynthesis; L-isoleucine from 2-oxobutanoate: step 1/4.</text>
</comment>
<keyword evidence="7 11" id="KW-0479">Metal-binding</keyword>
<evidence type="ECO:0000259" key="15">
    <source>
        <dbReference type="Pfam" id="PF02776"/>
    </source>
</evidence>
<dbReference type="InterPro" id="IPR012000">
    <property type="entry name" value="Thiamin_PyroP_enz_cen_dom"/>
</dbReference>
<evidence type="ECO:0000259" key="14">
    <source>
        <dbReference type="Pfam" id="PF02775"/>
    </source>
</evidence>
<evidence type="ECO:0000256" key="10">
    <source>
        <dbReference type="ARBA" id="ARBA00023304"/>
    </source>
</evidence>
<keyword evidence="9 11" id="KW-0786">Thiamine pyrophosphate</keyword>
<evidence type="ECO:0000256" key="7">
    <source>
        <dbReference type="ARBA" id="ARBA00022723"/>
    </source>
</evidence>
<comment type="pathway">
    <text evidence="2 11">Amino-acid biosynthesis; L-valine biosynthesis; L-valine from pyruvate: step 1/4.</text>
</comment>
<dbReference type="Pfam" id="PF02776">
    <property type="entry name" value="TPP_enzyme_N"/>
    <property type="match status" value="1"/>
</dbReference>
<evidence type="ECO:0000256" key="9">
    <source>
        <dbReference type="ARBA" id="ARBA00023052"/>
    </source>
</evidence>
<keyword evidence="17" id="KW-1185">Reference proteome</keyword>
<dbReference type="Gene3D" id="3.40.50.1220">
    <property type="entry name" value="TPP-binding domain"/>
    <property type="match status" value="1"/>
</dbReference>
<dbReference type="GO" id="GO:0009097">
    <property type="term" value="P:isoleucine biosynthetic process"/>
    <property type="evidence" value="ECO:0007669"/>
    <property type="project" value="TreeGrafter"/>
</dbReference>
<proteinExistence type="inferred from homology"/>
<protein>
    <recommendedName>
        <fullName evidence="4 11">Acetolactate synthase</fullName>
        <ecNumber evidence="4 11">2.2.1.6</ecNumber>
    </recommendedName>
</protein>
<dbReference type="FunFam" id="3.40.50.970:FF:000007">
    <property type="entry name" value="Acetolactate synthase"/>
    <property type="match status" value="1"/>
</dbReference>
<evidence type="ECO:0000256" key="2">
    <source>
        <dbReference type="ARBA" id="ARBA00005025"/>
    </source>
</evidence>
<dbReference type="GO" id="GO:0005739">
    <property type="term" value="C:mitochondrion"/>
    <property type="evidence" value="ECO:0007669"/>
    <property type="project" value="TreeGrafter"/>
</dbReference>
<feature type="domain" description="Thiamine pyrophosphate enzyme N-terminal TPP-binding" evidence="15">
    <location>
        <begin position="11"/>
        <end position="126"/>
    </location>
</feature>
<reference evidence="16 17" key="1">
    <citation type="journal article" date="2023" name="IMA Fungus">
        <title>Comparative genomic study of the Penicillium genus elucidates a diverse pangenome and 15 lateral gene transfer events.</title>
        <authorList>
            <person name="Petersen C."/>
            <person name="Sorensen T."/>
            <person name="Nielsen M.R."/>
            <person name="Sondergaard T.E."/>
            <person name="Sorensen J.L."/>
            <person name="Fitzpatrick D.A."/>
            <person name="Frisvad J.C."/>
            <person name="Nielsen K.L."/>
        </authorList>
    </citation>
    <scope>NUCLEOTIDE SEQUENCE [LARGE SCALE GENOMIC DNA]</scope>
    <source>
        <strain evidence="16 17">IBT 35679</strain>
    </source>
</reference>
<dbReference type="NCBIfam" id="TIGR00118">
    <property type="entry name" value="acolac_lg"/>
    <property type="match status" value="1"/>
</dbReference>
<dbReference type="InterPro" id="IPR045229">
    <property type="entry name" value="TPP_enz"/>
</dbReference>
<dbReference type="EMBL" id="JAQIZZ010000002">
    <property type="protein sequence ID" value="KAJ5553099.1"/>
    <property type="molecule type" value="Genomic_DNA"/>
</dbReference>
<dbReference type="InterPro" id="IPR012001">
    <property type="entry name" value="Thiamin_PyroP_enz_TPP-bd_dom"/>
</dbReference>
<dbReference type="SUPFAM" id="SSF52467">
    <property type="entry name" value="DHS-like NAD/FAD-binding domain"/>
    <property type="match status" value="1"/>
</dbReference>
<dbReference type="InterPro" id="IPR000399">
    <property type="entry name" value="TPP-bd_CS"/>
</dbReference>
<feature type="region of interest" description="Disordered" evidence="12">
    <location>
        <begin position="185"/>
        <end position="210"/>
    </location>
</feature>
<keyword evidence="8 11" id="KW-0460">Magnesium</keyword>
<evidence type="ECO:0000256" key="4">
    <source>
        <dbReference type="ARBA" id="ARBA00013145"/>
    </source>
</evidence>
<evidence type="ECO:0000256" key="11">
    <source>
        <dbReference type="RuleBase" id="RU003591"/>
    </source>
</evidence>
<dbReference type="InterPro" id="IPR012846">
    <property type="entry name" value="Acetolactate_synth_lsu"/>
</dbReference>
<dbReference type="GO" id="GO:0030976">
    <property type="term" value="F:thiamine pyrophosphate binding"/>
    <property type="evidence" value="ECO:0007669"/>
    <property type="project" value="UniProtKB-UniRule"/>
</dbReference>
<dbReference type="GO" id="GO:0050660">
    <property type="term" value="F:flavin adenine dinucleotide binding"/>
    <property type="evidence" value="ECO:0007669"/>
    <property type="project" value="InterPro"/>
</dbReference>
<dbReference type="InterPro" id="IPR029035">
    <property type="entry name" value="DHS-like_NAD/FAD-binding_dom"/>
</dbReference>
<dbReference type="GO" id="GO:0005948">
    <property type="term" value="C:acetolactate synthase complex"/>
    <property type="evidence" value="ECO:0007669"/>
    <property type="project" value="TreeGrafter"/>
</dbReference>
<dbReference type="GO" id="GO:0003984">
    <property type="term" value="F:acetolactate synthase activity"/>
    <property type="evidence" value="ECO:0007669"/>
    <property type="project" value="UniProtKB-EC"/>
</dbReference>
<keyword evidence="6 11" id="KW-0808">Transferase</keyword>
<feature type="domain" description="Thiamine pyrophosphate enzyme central" evidence="13">
    <location>
        <begin position="217"/>
        <end position="359"/>
    </location>
</feature>
<comment type="cofactor">
    <cofactor evidence="11">
        <name>Mg(2+)</name>
        <dbReference type="ChEBI" id="CHEBI:18420"/>
    </cofactor>
    <text evidence="11">Binds 1 Mg(2+) ion per subunit.</text>
</comment>
<dbReference type="CDD" id="cd07035">
    <property type="entry name" value="TPP_PYR_POX_like"/>
    <property type="match status" value="1"/>
</dbReference>
<dbReference type="Pfam" id="PF02775">
    <property type="entry name" value="TPP_enzyme_C"/>
    <property type="match status" value="1"/>
</dbReference>
<dbReference type="PANTHER" id="PTHR18968">
    <property type="entry name" value="THIAMINE PYROPHOSPHATE ENZYMES"/>
    <property type="match status" value="1"/>
</dbReference>
<dbReference type="Pfam" id="PF00205">
    <property type="entry name" value="TPP_enzyme_M"/>
    <property type="match status" value="1"/>
</dbReference>
<dbReference type="InterPro" id="IPR029061">
    <property type="entry name" value="THDP-binding"/>
</dbReference>
<dbReference type="EC" id="2.2.1.6" evidence="4 11"/>
<dbReference type="Gene3D" id="3.40.50.970">
    <property type="match status" value="2"/>
</dbReference>
<comment type="caution">
    <text evidence="16">The sequence shown here is derived from an EMBL/GenBank/DDBJ whole genome shotgun (WGS) entry which is preliminary data.</text>
</comment>
<gene>
    <name evidence="16" type="ORF">N7494_002477</name>
</gene>
<comment type="similarity">
    <text evidence="3 11">Belongs to the TPP enzyme family.</text>
</comment>
<feature type="compositionally biased region" description="Low complexity" evidence="12">
    <location>
        <begin position="194"/>
        <end position="210"/>
    </location>
</feature>
<dbReference type="AlphaFoldDB" id="A0AAD6D425"/>
<comment type="catalytic activity">
    <reaction evidence="11">
        <text>2 pyruvate + H(+) = (2S)-2-acetolactate + CO2</text>
        <dbReference type="Rhea" id="RHEA:25249"/>
        <dbReference type="ChEBI" id="CHEBI:15361"/>
        <dbReference type="ChEBI" id="CHEBI:15378"/>
        <dbReference type="ChEBI" id="CHEBI:16526"/>
        <dbReference type="ChEBI" id="CHEBI:58476"/>
        <dbReference type="EC" id="2.2.1.6"/>
    </reaction>
</comment>
<evidence type="ECO:0000256" key="6">
    <source>
        <dbReference type="ARBA" id="ARBA00022679"/>
    </source>
</evidence>
<evidence type="ECO:0000256" key="1">
    <source>
        <dbReference type="ARBA" id="ARBA00004974"/>
    </source>
</evidence>
<keyword evidence="5 11" id="KW-0028">Amino-acid biosynthesis</keyword>